<protein>
    <submittedName>
        <fullName evidence="9 10">Multicopper oxidase, putative</fullName>
        <ecNumber evidence="9">1.10.3.3</ecNumber>
    </submittedName>
</protein>
<dbReference type="EnsemblMetazoa" id="PHUM024710-RA">
    <property type="protein sequence ID" value="PHUM024710-PA"/>
    <property type="gene ID" value="PHUM024710"/>
</dbReference>
<dbReference type="RefSeq" id="XP_002422943.1">
    <property type="nucleotide sequence ID" value="XM_002422898.1"/>
</dbReference>
<dbReference type="GeneID" id="8233909"/>
<dbReference type="EMBL" id="AAZO01000296">
    <property type="status" value="NOT_ANNOTATED_CDS"/>
    <property type="molecule type" value="Genomic_DNA"/>
</dbReference>
<evidence type="ECO:0000256" key="2">
    <source>
        <dbReference type="ARBA" id="ARBA00022723"/>
    </source>
</evidence>
<dbReference type="CDD" id="cd13858">
    <property type="entry name" value="CuRO_1_tcLCC2_insect_like"/>
    <property type="match status" value="1"/>
</dbReference>
<dbReference type="PANTHER" id="PTHR11709">
    <property type="entry name" value="MULTI-COPPER OXIDASE"/>
    <property type="match status" value="1"/>
</dbReference>
<dbReference type="Pfam" id="PF00394">
    <property type="entry name" value="Cu-oxidase"/>
    <property type="match status" value="1"/>
</dbReference>
<dbReference type="PANTHER" id="PTHR11709:SF394">
    <property type="entry name" value="FI03373P-RELATED"/>
    <property type="match status" value="1"/>
</dbReference>
<sequence>MATMFVYCFILFNFIAANELIIDLTNVSNVNNNNNNNETYKSDYELLSAVIYNNNNNNTSSSSLDKIKEYEKIDEYNLRVSTTTTTTTTSVADIIPSEKEYKHPCERPCKKGKLMTCKYNFVIEYYSVMGKGCVDCPFNKSHCSLKNCIPGDGIKRTVLVVNRQMPGPRIDVCHGDTVEVKVTNKLMDISTTIHWHGILQKETPYMDGVPHVSQCPIGPQSSFLYKFYADSPGTHIWHAHSAFQRGDGIYGGLVVRVPPEENRHLSLYDFELSEHVFTVMDWTHTFSADKFSLHIHGAKDNQPSTLLINGKGRFKKFQTDNNITYTTPVEIFTVKQGYRYRFRLMNTGFLNCPIEMSIDEHNITVISSDGEDLQPVETVSLVSLAGERFDFVVEANNKKIDNYWIRFKGLLDCKFKEAYQTAILHYDGADIDKEPDGIVTYKTANRTGLQVNKVNSRGGHENYLIISELSSLPDKYQDPALKPEPDFRFYIPFDFYPLDSDYEYGPYRFPGTQRPGTPQLNHISMEFPSFPIMTDLEKSKHLKFCNYSSVSMECRFKHCQCIHVLQVPIDSVVEIVLIDEGLPYDANHPFHLHGIKFRVLGMDRLGNNTSEDLVRRLDKEGLLKRNFINPPIKDTVTTPDGGYSILRFHAINPGYWMFHCHIDFHVEMGMVLLFKVGDESMFKLPPDNFPKCGDYVPTPEILNENQAQFFPKFSFPNGKDYYMVHTSKGYSEIINNNNNNAFSLSICLLLSLLLIHNV</sequence>
<reference evidence="9" key="2">
    <citation type="submission" date="2007-04" db="EMBL/GenBank/DDBJ databases">
        <title>The genome of the human body louse.</title>
        <authorList>
            <consortium name="The Human Body Louse Genome Consortium"/>
            <person name="Kirkness E."/>
            <person name="Walenz B."/>
            <person name="Hass B."/>
            <person name="Bruggner R."/>
            <person name="Strausberg R."/>
        </authorList>
    </citation>
    <scope>NUCLEOTIDE SEQUENCE</scope>
    <source>
        <strain evidence="9">USDA</strain>
    </source>
</reference>
<dbReference type="STRING" id="121224.E0V9Z9"/>
<dbReference type="Pfam" id="PF07731">
    <property type="entry name" value="Cu-oxidase_2"/>
    <property type="match status" value="1"/>
</dbReference>
<reference evidence="9" key="1">
    <citation type="submission" date="2007-04" db="EMBL/GenBank/DDBJ databases">
        <title>Annotation of Pediculus humanus corporis strain USDA.</title>
        <authorList>
            <person name="Kirkness E."/>
            <person name="Hannick L."/>
            <person name="Hass B."/>
            <person name="Bruggner R."/>
            <person name="Lawson D."/>
            <person name="Bidwell S."/>
            <person name="Joardar V."/>
            <person name="Caler E."/>
            <person name="Walenz B."/>
            <person name="Inman J."/>
            <person name="Schobel S."/>
            <person name="Galinsky K."/>
            <person name="Amedeo P."/>
            <person name="Strausberg R."/>
        </authorList>
    </citation>
    <scope>NUCLEOTIDE SEQUENCE</scope>
    <source>
        <strain evidence="9">USDA</strain>
    </source>
</reference>
<evidence type="ECO:0000259" key="8">
    <source>
        <dbReference type="Pfam" id="PF07732"/>
    </source>
</evidence>
<dbReference type="GO" id="GO:0006826">
    <property type="term" value="P:iron ion transport"/>
    <property type="evidence" value="ECO:0007669"/>
    <property type="project" value="TreeGrafter"/>
</dbReference>
<evidence type="ECO:0000313" key="11">
    <source>
        <dbReference type="Proteomes" id="UP000009046"/>
    </source>
</evidence>
<feature type="domain" description="Plastocyanin-like" evidence="7">
    <location>
        <begin position="550"/>
        <end position="679"/>
    </location>
</feature>
<dbReference type="GO" id="GO:0005507">
    <property type="term" value="F:copper ion binding"/>
    <property type="evidence" value="ECO:0007669"/>
    <property type="project" value="InterPro"/>
</dbReference>
<dbReference type="SUPFAM" id="SSF49503">
    <property type="entry name" value="Cupredoxins"/>
    <property type="match status" value="3"/>
</dbReference>
<evidence type="ECO:0000313" key="9">
    <source>
        <dbReference type="EMBL" id="EEB10205.1"/>
    </source>
</evidence>
<feature type="domain" description="Plastocyanin-like" evidence="6">
    <location>
        <begin position="274"/>
        <end position="429"/>
    </location>
</feature>
<dbReference type="EC" id="1.10.3.3" evidence="9"/>
<evidence type="ECO:0000256" key="3">
    <source>
        <dbReference type="ARBA" id="ARBA00023002"/>
    </source>
</evidence>
<proteinExistence type="inferred from homology"/>
<organism>
    <name type="scientific">Pediculus humanus subsp. corporis</name>
    <name type="common">Body louse</name>
    <dbReference type="NCBI Taxonomy" id="121224"/>
    <lineage>
        <taxon>Eukaryota</taxon>
        <taxon>Metazoa</taxon>
        <taxon>Ecdysozoa</taxon>
        <taxon>Arthropoda</taxon>
        <taxon>Hexapoda</taxon>
        <taxon>Insecta</taxon>
        <taxon>Pterygota</taxon>
        <taxon>Neoptera</taxon>
        <taxon>Paraneoptera</taxon>
        <taxon>Psocodea</taxon>
        <taxon>Troctomorpha</taxon>
        <taxon>Phthiraptera</taxon>
        <taxon>Anoplura</taxon>
        <taxon>Pediculidae</taxon>
        <taxon>Pediculus</taxon>
    </lineage>
</organism>
<dbReference type="InterPro" id="IPR011707">
    <property type="entry name" value="Cu-oxidase-like_N"/>
</dbReference>
<dbReference type="eggNOG" id="KOG1263">
    <property type="taxonomic scope" value="Eukaryota"/>
</dbReference>
<dbReference type="Pfam" id="PF07732">
    <property type="entry name" value="Cu-oxidase_3"/>
    <property type="match status" value="1"/>
</dbReference>
<dbReference type="InParanoid" id="E0V9Z9"/>
<dbReference type="FunFam" id="2.60.40.420:FF:000045">
    <property type="entry name" value="Laccase 2"/>
    <property type="match status" value="1"/>
</dbReference>
<gene>
    <name evidence="10" type="primary">8233909</name>
    <name evidence="9" type="ORF">Phum_PHUM024710</name>
</gene>
<dbReference type="InterPro" id="IPR011706">
    <property type="entry name" value="Cu-oxidase_C"/>
</dbReference>
<keyword evidence="5" id="KW-0732">Signal</keyword>
<dbReference type="OMA" id="QAWQGIF"/>
<dbReference type="HOGENOM" id="CLU_006504_8_1_1"/>
<dbReference type="GO" id="GO:0008447">
    <property type="term" value="F:L-ascorbate oxidase activity"/>
    <property type="evidence" value="ECO:0007669"/>
    <property type="project" value="UniProtKB-EC"/>
</dbReference>
<evidence type="ECO:0000256" key="4">
    <source>
        <dbReference type="ARBA" id="ARBA00023008"/>
    </source>
</evidence>
<dbReference type="PROSITE" id="PS00080">
    <property type="entry name" value="MULTICOPPER_OXIDASE2"/>
    <property type="match status" value="1"/>
</dbReference>
<dbReference type="InterPro" id="IPR008972">
    <property type="entry name" value="Cupredoxin"/>
</dbReference>
<dbReference type="OrthoDB" id="2121828at2759"/>
<feature type="domain" description="Plastocyanin-like" evidence="8">
    <location>
        <begin position="146"/>
        <end position="258"/>
    </location>
</feature>
<dbReference type="Gene3D" id="2.60.40.420">
    <property type="entry name" value="Cupredoxins - blue copper proteins"/>
    <property type="match status" value="3"/>
</dbReference>
<name>E0V9Z9_PEDHC</name>
<evidence type="ECO:0000256" key="5">
    <source>
        <dbReference type="SAM" id="SignalP"/>
    </source>
</evidence>
<dbReference type="FunCoup" id="E0V9Z9">
    <property type="interactions" value="22"/>
</dbReference>
<accession>E0V9Z9</accession>
<dbReference type="CTD" id="8233909"/>
<keyword evidence="11" id="KW-1185">Reference proteome</keyword>
<keyword evidence="3 9" id="KW-0560">Oxidoreductase</keyword>
<reference evidence="10" key="3">
    <citation type="submission" date="2021-02" db="UniProtKB">
        <authorList>
            <consortium name="EnsemblMetazoa"/>
        </authorList>
    </citation>
    <scope>IDENTIFICATION</scope>
    <source>
        <strain evidence="10">USDA</strain>
    </source>
</reference>
<dbReference type="EMBL" id="DS235002">
    <property type="protein sequence ID" value="EEB10205.1"/>
    <property type="molecule type" value="Genomic_DNA"/>
</dbReference>
<dbReference type="PROSITE" id="PS00079">
    <property type="entry name" value="MULTICOPPER_OXIDASE1"/>
    <property type="match status" value="1"/>
</dbReference>
<feature type="chain" id="PRO_5011412309" evidence="5">
    <location>
        <begin position="18"/>
        <end position="758"/>
    </location>
</feature>
<keyword evidence="4" id="KW-0186">Copper</keyword>
<dbReference type="InterPro" id="IPR001117">
    <property type="entry name" value="Cu-oxidase_2nd"/>
</dbReference>
<evidence type="ECO:0000313" key="10">
    <source>
        <dbReference type="EnsemblMetazoa" id="PHUM024710-PA"/>
    </source>
</evidence>
<evidence type="ECO:0000259" key="6">
    <source>
        <dbReference type="Pfam" id="PF00394"/>
    </source>
</evidence>
<dbReference type="CDD" id="cd13905">
    <property type="entry name" value="CuRO_3_tcLLC2_insect_like"/>
    <property type="match status" value="1"/>
</dbReference>
<dbReference type="InterPro" id="IPR033138">
    <property type="entry name" value="Cu_oxidase_CS"/>
</dbReference>
<dbReference type="Proteomes" id="UP000009046">
    <property type="component" value="Unassembled WGS sequence"/>
</dbReference>
<dbReference type="AlphaFoldDB" id="E0V9Z9"/>
<comment type="similarity">
    <text evidence="1">Belongs to the multicopper oxidase family.</text>
</comment>
<dbReference type="CDD" id="cd13884">
    <property type="entry name" value="CuRO_2_tcLCC_insect_like"/>
    <property type="match status" value="1"/>
</dbReference>
<feature type="signal peptide" evidence="5">
    <location>
        <begin position="1"/>
        <end position="17"/>
    </location>
</feature>
<dbReference type="InterPro" id="IPR045087">
    <property type="entry name" value="Cu-oxidase_fam"/>
</dbReference>
<evidence type="ECO:0000256" key="1">
    <source>
        <dbReference type="ARBA" id="ARBA00010609"/>
    </source>
</evidence>
<keyword evidence="2" id="KW-0479">Metal-binding</keyword>
<dbReference type="KEGG" id="phu:Phum_PHUM024710"/>
<dbReference type="FunFam" id="2.60.40.420:FF:000031">
    <property type="entry name" value="Laccase-2 isoform A"/>
    <property type="match status" value="1"/>
</dbReference>
<dbReference type="InterPro" id="IPR002355">
    <property type="entry name" value="Cu_oxidase_Cu_BS"/>
</dbReference>
<evidence type="ECO:0000259" key="7">
    <source>
        <dbReference type="Pfam" id="PF07731"/>
    </source>
</evidence>
<dbReference type="VEuPathDB" id="VectorBase:PHUM024710"/>
<dbReference type="GO" id="GO:0005886">
    <property type="term" value="C:plasma membrane"/>
    <property type="evidence" value="ECO:0007669"/>
    <property type="project" value="TreeGrafter"/>
</dbReference>